<organism evidence="2 3">
    <name type="scientific">Anabaena lutea FACHB-196</name>
    <dbReference type="NCBI Taxonomy" id="2692881"/>
    <lineage>
        <taxon>Bacteria</taxon>
        <taxon>Bacillati</taxon>
        <taxon>Cyanobacteriota</taxon>
        <taxon>Cyanophyceae</taxon>
        <taxon>Nostocales</taxon>
        <taxon>Nostocaceae</taxon>
        <taxon>Anabaena</taxon>
    </lineage>
</organism>
<evidence type="ECO:0000313" key="2">
    <source>
        <dbReference type="EMBL" id="MBD2570021.1"/>
    </source>
</evidence>
<sequence length="228" mass="26226">MLTTATEYPVKSQIFLFEPLEEKHFNYTAEGIKRLSILIQATLKARKWSLRTFAKQADIAPSTASKYINAKITKPEDKILKAIAPLIYKPVSFADKIYIDKNSTYSDWTELAYVATKDFFQENIMNLQEIIESTITKNNLSESDIETELLSMVQNKTASMTINRFMQIQKGLVNDVTEDELRQIRVLLDIDEEAHTESEWIMAFLEQKNPSSNQRQGFKIDELDGAKN</sequence>
<evidence type="ECO:0000313" key="3">
    <source>
        <dbReference type="Proteomes" id="UP000640531"/>
    </source>
</evidence>
<keyword evidence="3" id="KW-1185">Reference proteome</keyword>
<dbReference type="Pfam" id="PF01381">
    <property type="entry name" value="HTH_3"/>
    <property type="match status" value="1"/>
</dbReference>
<dbReference type="EMBL" id="JACJST010000020">
    <property type="protein sequence ID" value="MBD2570021.1"/>
    <property type="molecule type" value="Genomic_DNA"/>
</dbReference>
<gene>
    <name evidence="2" type="ORF">H6G59_19395</name>
</gene>
<reference evidence="2 3" key="1">
    <citation type="journal article" date="2020" name="ISME J.">
        <title>Comparative genomics reveals insights into cyanobacterial evolution and habitat adaptation.</title>
        <authorList>
            <person name="Chen M.Y."/>
            <person name="Teng W.K."/>
            <person name="Zhao L."/>
            <person name="Hu C.X."/>
            <person name="Zhou Y.K."/>
            <person name="Han B.P."/>
            <person name="Song L.R."/>
            <person name="Shu W.S."/>
        </authorList>
    </citation>
    <scope>NUCLEOTIDE SEQUENCE [LARGE SCALE GENOMIC DNA]</scope>
    <source>
        <strain evidence="2 3">FACHB-196</strain>
    </source>
</reference>
<name>A0ABR8FJR4_9NOST</name>
<dbReference type="Proteomes" id="UP000640531">
    <property type="component" value="Unassembled WGS sequence"/>
</dbReference>
<comment type="caution">
    <text evidence="2">The sequence shown here is derived from an EMBL/GenBank/DDBJ whole genome shotgun (WGS) entry which is preliminary data.</text>
</comment>
<dbReference type="InterPro" id="IPR001387">
    <property type="entry name" value="Cro/C1-type_HTH"/>
</dbReference>
<protein>
    <submittedName>
        <fullName evidence="2">Helix-turn-helix transcriptional regulator</fullName>
    </submittedName>
</protein>
<feature type="domain" description="HTH cro/C1-type" evidence="1">
    <location>
        <begin position="40"/>
        <end position="84"/>
    </location>
</feature>
<evidence type="ECO:0000259" key="1">
    <source>
        <dbReference type="Pfam" id="PF01381"/>
    </source>
</evidence>
<accession>A0ABR8FJR4</accession>
<proteinExistence type="predicted"/>
<dbReference type="RefSeq" id="WP_190717367.1">
    <property type="nucleotide sequence ID" value="NZ_JACJST010000020.1"/>
</dbReference>